<gene>
    <name evidence="2" type="ORF">Nepgr_033771</name>
</gene>
<dbReference type="Proteomes" id="UP001279734">
    <property type="component" value="Unassembled WGS sequence"/>
</dbReference>
<evidence type="ECO:0000256" key="1">
    <source>
        <dbReference type="SAM" id="Phobius"/>
    </source>
</evidence>
<dbReference type="EMBL" id="BSYO01000044">
    <property type="protein sequence ID" value="GMH31927.1"/>
    <property type="molecule type" value="Genomic_DNA"/>
</dbReference>
<protein>
    <submittedName>
        <fullName evidence="2">Uncharacterized protein</fullName>
    </submittedName>
</protein>
<keyword evidence="1" id="KW-0472">Membrane</keyword>
<evidence type="ECO:0000313" key="2">
    <source>
        <dbReference type="EMBL" id="GMH31927.1"/>
    </source>
</evidence>
<keyword evidence="3" id="KW-1185">Reference proteome</keyword>
<reference evidence="2" key="1">
    <citation type="submission" date="2023-05" db="EMBL/GenBank/DDBJ databases">
        <title>Nepenthes gracilis genome sequencing.</title>
        <authorList>
            <person name="Fukushima K."/>
        </authorList>
    </citation>
    <scope>NUCLEOTIDE SEQUENCE</scope>
    <source>
        <strain evidence="2">SING2019-196</strain>
    </source>
</reference>
<keyword evidence="1" id="KW-0812">Transmembrane</keyword>
<comment type="caution">
    <text evidence="2">The sequence shown here is derived from an EMBL/GenBank/DDBJ whole genome shotgun (WGS) entry which is preliminary data.</text>
</comment>
<feature type="transmembrane region" description="Helical" evidence="1">
    <location>
        <begin position="135"/>
        <end position="160"/>
    </location>
</feature>
<name>A0AAD3TM17_NEPGR</name>
<organism evidence="2 3">
    <name type="scientific">Nepenthes gracilis</name>
    <name type="common">Slender pitcher plant</name>
    <dbReference type="NCBI Taxonomy" id="150966"/>
    <lineage>
        <taxon>Eukaryota</taxon>
        <taxon>Viridiplantae</taxon>
        <taxon>Streptophyta</taxon>
        <taxon>Embryophyta</taxon>
        <taxon>Tracheophyta</taxon>
        <taxon>Spermatophyta</taxon>
        <taxon>Magnoliopsida</taxon>
        <taxon>eudicotyledons</taxon>
        <taxon>Gunneridae</taxon>
        <taxon>Pentapetalae</taxon>
        <taxon>Caryophyllales</taxon>
        <taxon>Nepenthaceae</taxon>
        <taxon>Nepenthes</taxon>
    </lineage>
</organism>
<sequence length="258" mass="28644">MLWIGNRVIPPHVVRLARGLASSMSAHQIVSGPLLTTSAKCSSGLVGEVYENDVAPSGPIIANVDTISELPVLVEDTQNVADHAGRSFGVANSWVPKQEFWLCKTDDTDPGSLKLRCGFSRSKLMCVELVCGMMLWLRLGVLNVLAIWLSCLLMFGYFVLDVSILGRAGTSVWAFLRGSFFDMVIGVSLELGSVKTGMRVSNYRDVACIHRIQLWMDSFTSVGRIVDLLFYKKLLWDFDADKSWVVLVFDLDEFLDQL</sequence>
<evidence type="ECO:0000313" key="3">
    <source>
        <dbReference type="Proteomes" id="UP001279734"/>
    </source>
</evidence>
<feature type="transmembrane region" description="Helical" evidence="1">
    <location>
        <begin position="172"/>
        <end position="194"/>
    </location>
</feature>
<dbReference type="AlphaFoldDB" id="A0AAD3TM17"/>
<keyword evidence="1" id="KW-1133">Transmembrane helix</keyword>
<accession>A0AAD3TM17</accession>
<proteinExistence type="predicted"/>